<dbReference type="Proteomes" id="UP001162029">
    <property type="component" value="Unassembled WGS sequence"/>
</dbReference>
<reference evidence="1" key="1">
    <citation type="submission" date="2022-12" db="EMBL/GenBank/DDBJ databases">
        <authorList>
            <person name="Webb A."/>
        </authorList>
    </citation>
    <scope>NUCLEOTIDE SEQUENCE</scope>
    <source>
        <strain evidence="1">Pd1</strain>
    </source>
</reference>
<name>A0AAV0U1W9_9STRA</name>
<dbReference type="GO" id="GO:0005524">
    <property type="term" value="F:ATP binding"/>
    <property type="evidence" value="ECO:0007669"/>
    <property type="project" value="InterPro"/>
</dbReference>
<accession>A0AAV0U1W9</accession>
<dbReference type="InterPro" id="IPR027413">
    <property type="entry name" value="GROEL-like_equatorial_sf"/>
</dbReference>
<comment type="caution">
    <text evidence="1">The sequence shown here is derived from an EMBL/GenBank/DDBJ whole genome shotgun (WGS) entry which is preliminary data.</text>
</comment>
<keyword evidence="2" id="KW-1185">Reference proteome</keyword>
<proteinExistence type="predicted"/>
<gene>
    <name evidence="1" type="ORF">PDE001_LOCUS4269</name>
</gene>
<evidence type="ECO:0000313" key="1">
    <source>
        <dbReference type="EMBL" id="CAI5729506.1"/>
    </source>
</evidence>
<dbReference type="InterPro" id="IPR027410">
    <property type="entry name" value="TCP-1-like_intermed_sf"/>
</dbReference>
<organism evidence="1 2">
    <name type="scientific">Peronospora destructor</name>
    <dbReference type="NCBI Taxonomy" id="86335"/>
    <lineage>
        <taxon>Eukaryota</taxon>
        <taxon>Sar</taxon>
        <taxon>Stramenopiles</taxon>
        <taxon>Oomycota</taxon>
        <taxon>Peronosporomycetes</taxon>
        <taxon>Peronosporales</taxon>
        <taxon>Peronosporaceae</taxon>
        <taxon>Peronospora</taxon>
    </lineage>
</organism>
<dbReference type="EMBL" id="CANTFM010000766">
    <property type="protein sequence ID" value="CAI5729506.1"/>
    <property type="molecule type" value="Genomic_DNA"/>
</dbReference>
<dbReference type="Pfam" id="PF00118">
    <property type="entry name" value="Cpn60_TCP1"/>
    <property type="match status" value="1"/>
</dbReference>
<protein>
    <submittedName>
        <fullName evidence="1">Uncharacterized protein</fullName>
    </submittedName>
</protein>
<sequence>MSMVFDEYGRPFIILRDQEHSASHRTMRLDGLAGALLEEAEKLLAHGLHPMRIVDGLEEACEIACKHLEAIGDVIYFTENDSTPLVETAMTHTVFQNC</sequence>
<dbReference type="InterPro" id="IPR002423">
    <property type="entry name" value="Cpn60/GroEL/TCP-1"/>
</dbReference>
<dbReference type="Gene3D" id="1.10.560.10">
    <property type="entry name" value="GroEL-like equatorial domain"/>
    <property type="match status" value="1"/>
</dbReference>
<dbReference type="SUPFAM" id="SSF48592">
    <property type="entry name" value="GroEL equatorial domain-like"/>
    <property type="match status" value="1"/>
</dbReference>
<evidence type="ECO:0000313" key="2">
    <source>
        <dbReference type="Proteomes" id="UP001162029"/>
    </source>
</evidence>
<dbReference type="AlphaFoldDB" id="A0AAV0U1W9"/>
<dbReference type="Gene3D" id="3.30.260.10">
    <property type="entry name" value="TCP-1-like chaperonin intermediate domain"/>
    <property type="match status" value="1"/>
</dbReference>